<feature type="compositionally biased region" description="Basic and acidic residues" evidence="1">
    <location>
        <begin position="47"/>
        <end position="56"/>
    </location>
</feature>
<feature type="compositionally biased region" description="Basic and acidic residues" evidence="1">
    <location>
        <begin position="15"/>
        <end position="29"/>
    </location>
</feature>
<evidence type="ECO:0000313" key="3">
    <source>
        <dbReference type="Proteomes" id="UP001623592"/>
    </source>
</evidence>
<evidence type="ECO:0000256" key="1">
    <source>
        <dbReference type="SAM" id="MobiDB-lite"/>
    </source>
</evidence>
<accession>A0ABW8TK13</accession>
<sequence>MEYILNKIDMEVRARVNQSTEEHKVHPKGEIQSVKKYNGNKNQNHKNRNDNNEEDKKFVISKNKLKNSKIVITAVKNNKIVVDAEFDKDKSLSKDIQKGNYLDIRR</sequence>
<evidence type="ECO:0000313" key="2">
    <source>
        <dbReference type="EMBL" id="MFL0251828.1"/>
    </source>
</evidence>
<organism evidence="2 3">
    <name type="scientific">Clostridium neuense</name>
    <dbReference type="NCBI Taxonomy" id="1728934"/>
    <lineage>
        <taxon>Bacteria</taxon>
        <taxon>Bacillati</taxon>
        <taxon>Bacillota</taxon>
        <taxon>Clostridia</taxon>
        <taxon>Eubacteriales</taxon>
        <taxon>Clostridiaceae</taxon>
        <taxon>Clostridium</taxon>
    </lineage>
</organism>
<comment type="caution">
    <text evidence="2">The sequence shown here is derived from an EMBL/GenBank/DDBJ whole genome shotgun (WGS) entry which is preliminary data.</text>
</comment>
<dbReference type="EMBL" id="JBJIAA010000012">
    <property type="protein sequence ID" value="MFL0251828.1"/>
    <property type="molecule type" value="Genomic_DNA"/>
</dbReference>
<feature type="region of interest" description="Disordered" evidence="1">
    <location>
        <begin position="15"/>
        <end position="56"/>
    </location>
</feature>
<protein>
    <submittedName>
        <fullName evidence="2">Uncharacterized protein</fullName>
    </submittedName>
</protein>
<dbReference type="RefSeq" id="WP_406788477.1">
    <property type="nucleotide sequence ID" value="NZ_JBJIAA010000012.1"/>
</dbReference>
<reference evidence="2 3" key="1">
    <citation type="submission" date="2024-11" db="EMBL/GenBank/DDBJ databases">
        <authorList>
            <person name="Heng Y.C."/>
            <person name="Lim A.C.H."/>
            <person name="Lee J.K.Y."/>
            <person name="Kittelmann S."/>
        </authorList>
    </citation>
    <scope>NUCLEOTIDE SEQUENCE [LARGE SCALE GENOMIC DNA]</scope>
    <source>
        <strain evidence="2 3">WILCCON 0114</strain>
    </source>
</reference>
<keyword evidence="3" id="KW-1185">Reference proteome</keyword>
<dbReference type="Proteomes" id="UP001623592">
    <property type="component" value="Unassembled WGS sequence"/>
</dbReference>
<name>A0ABW8TK13_9CLOT</name>
<gene>
    <name evidence="2" type="ORF">ACJDT4_15520</name>
</gene>
<proteinExistence type="predicted"/>